<organism evidence="2 3">
    <name type="scientific">Vibrio quintilis</name>
    <dbReference type="NCBI Taxonomy" id="1117707"/>
    <lineage>
        <taxon>Bacteria</taxon>
        <taxon>Pseudomonadati</taxon>
        <taxon>Pseudomonadota</taxon>
        <taxon>Gammaproteobacteria</taxon>
        <taxon>Vibrionales</taxon>
        <taxon>Vibrionaceae</taxon>
        <taxon>Vibrio</taxon>
    </lineage>
</organism>
<gene>
    <name evidence="2" type="ORF">VQ7734_02596</name>
</gene>
<dbReference type="RefSeq" id="WP_073583179.1">
    <property type="nucleotide sequence ID" value="NZ_AP024897.1"/>
</dbReference>
<name>A0A1M7YW06_9VIBR</name>
<keyword evidence="1" id="KW-0472">Membrane</keyword>
<evidence type="ECO:0000313" key="3">
    <source>
        <dbReference type="Proteomes" id="UP000184600"/>
    </source>
</evidence>
<accession>A0A1M7YW06</accession>
<reference evidence="3" key="1">
    <citation type="submission" date="2016-12" db="EMBL/GenBank/DDBJ databases">
        <authorList>
            <person name="Rodrigo-Torres L."/>
            <person name="Arahal R.D."/>
            <person name="Lucena T."/>
        </authorList>
    </citation>
    <scope>NUCLEOTIDE SEQUENCE [LARGE SCALE GENOMIC DNA]</scope>
</reference>
<dbReference type="EMBL" id="FRFG01000028">
    <property type="protein sequence ID" value="SHO56827.1"/>
    <property type="molecule type" value="Genomic_DNA"/>
</dbReference>
<keyword evidence="1" id="KW-1133">Transmembrane helix</keyword>
<keyword evidence="1" id="KW-0812">Transmembrane</keyword>
<feature type="transmembrane region" description="Helical" evidence="1">
    <location>
        <begin position="6"/>
        <end position="26"/>
    </location>
</feature>
<dbReference type="OrthoDB" id="5878319at2"/>
<keyword evidence="3" id="KW-1185">Reference proteome</keyword>
<sequence>MITRWFIILCISSVTVAGINILLWYIHDQAEKNTSISAEHSVQSSDSAQKKEHFTVEKLNHQTSVKQLRQALIHRELPESDHVLSTEEIDQQAQQLEQELKVLSSANE</sequence>
<evidence type="ECO:0000256" key="1">
    <source>
        <dbReference type="SAM" id="Phobius"/>
    </source>
</evidence>
<dbReference type="Proteomes" id="UP000184600">
    <property type="component" value="Unassembled WGS sequence"/>
</dbReference>
<dbReference type="AlphaFoldDB" id="A0A1M7YW06"/>
<evidence type="ECO:0000313" key="2">
    <source>
        <dbReference type="EMBL" id="SHO56827.1"/>
    </source>
</evidence>
<proteinExistence type="predicted"/>
<protein>
    <submittedName>
        <fullName evidence="2">Uncharacterized protein</fullName>
    </submittedName>
</protein>